<evidence type="ECO:0000313" key="2">
    <source>
        <dbReference type="EMBL" id="APG26004.1"/>
    </source>
</evidence>
<gene>
    <name evidence="2" type="ORF">A7E75_14050</name>
</gene>
<dbReference type="Proteomes" id="UP000182264">
    <property type="component" value="Chromosome"/>
</dbReference>
<proteinExistence type="predicted"/>
<dbReference type="SUPFAM" id="SSF54427">
    <property type="entry name" value="NTF2-like"/>
    <property type="match status" value="1"/>
</dbReference>
<reference evidence="2 3" key="1">
    <citation type="journal article" date="2017" name="Genome Announc.">
        <title>Complete Genome Sequences of Two Acetylene-Fermenting Pelobacter acetylenicus Strains.</title>
        <authorList>
            <person name="Sutton J.M."/>
            <person name="Baesman S.M."/>
            <person name="Fierst J.L."/>
            <person name="Poret-Peterson A.T."/>
            <person name="Oremland R.S."/>
            <person name="Dunlap D.S."/>
            <person name="Akob D.M."/>
        </authorList>
    </citation>
    <scope>NUCLEOTIDE SEQUENCE [LARGE SCALE GENOMIC DNA]</scope>
    <source>
        <strain evidence="2 3">DSM 3247</strain>
    </source>
</reference>
<evidence type="ECO:0000313" key="3">
    <source>
        <dbReference type="Proteomes" id="UP000182264"/>
    </source>
</evidence>
<evidence type="ECO:0000259" key="1">
    <source>
        <dbReference type="Pfam" id="PF17775"/>
    </source>
</evidence>
<dbReference type="InterPro" id="IPR048469">
    <property type="entry name" value="YchJ-like_M"/>
</dbReference>
<name>A0A1L3GJA6_SYNAC</name>
<dbReference type="InterPro" id="IPR032710">
    <property type="entry name" value="NTF2-like_dom_sf"/>
</dbReference>
<sequence length="148" mass="16841">MADNSGKNAHMLQEAAQLVLNRCEAFRRNDFRFIFSTYHKDAPFLQAFATCEEYLQYARQHLQGAFRILSCRVIGMRSVAGDEAQVLFCLEVACSGVVQSTVELACIRRVGEKLHYHSGAKRNLSEFSGRVENITFEDFLDSDSLLFF</sequence>
<dbReference type="Pfam" id="PF17775">
    <property type="entry name" value="YchJ_M-like"/>
    <property type="match status" value="1"/>
</dbReference>
<feature type="domain" description="YchJ-like middle NTF2-like" evidence="1">
    <location>
        <begin position="15"/>
        <end position="119"/>
    </location>
</feature>
<keyword evidence="3" id="KW-1185">Reference proteome</keyword>
<dbReference type="STRING" id="29542.A6070_08075"/>
<accession>A0A1L3GJA6</accession>
<protein>
    <recommendedName>
        <fullName evidence="1">YchJ-like middle NTF2-like domain-containing protein</fullName>
    </recommendedName>
</protein>
<dbReference type="AlphaFoldDB" id="A0A1L3GJA6"/>
<dbReference type="EMBL" id="CP015518">
    <property type="protein sequence ID" value="APG26004.1"/>
    <property type="molecule type" value="Genomic_DNA"/>
</dbReference>
<organism evidence="2 3">
    <name type="scientific">Syntrophotalea acetylenica</name>
    <name type="common">Pelobacter acetylenicus</name>
    <dbReference type="NCBI Taxonomy" id="29542"/>
    <lineage>
        <taxon>Bacteria</taxon>
        <taxon>Pseudomonadati</taxon>
        <taxon>Thermodesulfobacteriota</taxon>
        <taxon>Desulfuromonadia</taxon>
        <taxon>Desulfuromonadales</taxon>
        <taxon>Syntrophotaleaceae</taxon>
        <taxon>Syntrophotalea</taxon>
    </lineage>
</organism>
<dbReference type="Gene3D" id="3.10.450.50">
    <property type="match status" value="1"/>
</dbReference>
<dbReference type="KEGG" id="pace:A6070_08075"/>